<sequence length="120" mass="12755">MFSGGVVEDSTSSVRVFLFGLQNSLGSFNLLLNSFLKGRQGISDISGVAESVGGGDHQFSGGSHAEFPPPISSQRGFPISLVIYPIDALTRSPNIHTASHESFQAPEIRKTNSTPSSIFE</sequence>
<accession>A0A4C1VUQ8</accession>
<organism evidence="2 3">
    <name type="scientific">Eumeta variegata</name>
    <name type="common">Bagworm moth</name>
    <name type="synonym">Eumeta japonica</name>
    <dbReference type="NCBI Taxonomy" id="151549"/>
    <lineage>
        <taxon>Eukaryota</taxon>
        <taxon>Metazoa</taxon>
        <taxon>Ecdysozoa</taxon>
        <taxon>Arthropoda</taxon>
        <taxon>Hexapoda</taxon>
        <taxon>Insecta</taxon>
        <taxon>Pterygota</taxon>
        <taxon>Neoptera</taxon>
        <taxon>Endopterygota</taxon>
        <taxon>Lepidoptera</taxon>
        <taxon>Glossata</taxon>
        <taxon>Ditrysia</taxon>
        <taxon>Tineoidea</taxon>
        <taxon>Psychidae</taxon>
        <taxon>Oiketicinae</taxon>
        <taxon>Eumeta</taxon>
    </lineage>
</organism>
<name>A0A4C1VUQ8_EUMVA</name>
<evidence type="ECO:0000313" key="2">
    <source>
        <dbReference type="EMBL" id="GBP41919.1"/>
    </source>
</evidence>
<feature type="region of interest" description="Disordered" evidence="1">
    <location>
        <begin position="97"/>
        <end position="120"/>
    </location>
</feature>
<reference evidence="2 3" key="1">
    <citation type="journal article" date="2019" name="Commun. Biol.">
        <title>The bagworm genome reveals a unique fibroin gene that provides high tensile strength.</title>
        <authorList>
            <person name="Kono N."/>
            <person name="Nakamura H."/>
            <person name="Ohtoshi R."/>
            <person name="Tomita M."/>
            <person name="Numata K."/>
            <person name="Arakawa K."/>
        </authorList>
    </citation>
    <scope>NUCLEOTIDE SEQUENCE [LARGE SCALE GENOMIC DNA]</scope>
</reference>
<dbReference type="EMBL" id="BGZK01000408">
    <property type="protein sequence ID" value="GBP41919.1"/>
    <property type="molecule type" value="Genomic_DNA"/>
</dbReference>
<evidence type="ECO:0000256" key="1">
    <source>
        <dbReference type="SAM" id="MobiDB-lite"/>
    </source>
</evidence>
<feature type="compositionally biased region" description="Polar residues" evidence="1">
    <location>
        <begin position="111"/>
        <end position="120"/>
    </location>
</feature>
<comment type="caution">
    <text evidence="2">The sequence shown here is derived from an EMBL/GenBank/DDBJ whole genome shotgun (WGS) entry which is preliminary data.</text>
</comment>
<dbReference type="AlphaFoldDB" id="A0A4C1VUQ8"/>
<evidence type="ECO:0000313" key="3">
    <source>
        <dbReference type="Proteomes" id="UP000299102"/>
    </source>
</evidence>
<proteinExistence type="predicted"/>
<protein>
    <submittedName>
        <fullName evidence="2">Uncharacterized protein</fullName>
    </submittedName>
</protein>
<keyword evidence="3" id="KW-1185">Reference proteome</keyword>
<dbReference type="Proteomes" id="UP000299102">
    <property type="component" value="Unassembled WGS sequence"/>
</dbReference>
<gene>
    <name evidence="2" type="ORF">EVAR_31682_1</name>
</gene>